<evidence type="ECO:0000313" key="1">
    <source>
        <dbReference type="EMBL" id="OKP00995.1"/>
    </source>
</evidence>
<accession>A0A1Q5TL83</accession>
<dbReference type="AlphaFoldDB" id="A0A1Q5TL83"/>
<dbReference type="Proteomes" id="UP000186955">
    <property type="component" value="Unassembled WGS sequence"/>
</dbReference>
<sequence>MLIYGFSSHEDSHVILVVCVRRLWTVLEEVSFKGLTGRENVEDAILCDFHLRTDDGNAIGKIPEPDIPGCSRKSRISMYYVIRDDDRVPYLEIVIDVVFDRGLNTHGRLGRVKAILMLTHDDIESIKYKEVSFPQDSMNGPGSTVNYDQAMHGFWEHSSVRKRLFAELPYEKIVRKTV</sequence>
<gene>
    <name evidence="1" type="ORF">PENSUB_7576</name>
</gene>
<proteinExistence type="predicted"/>
<keyword evidence="2" id="KW-1185">Reference proteome</keyword>
<comment type="caution">
    <text evidence="1">The sequence shown here is derived from an EMBL/GenBank/DDBJ whole genome shotgun (WGS) entry which is preliminary data.</text>
</comment>
<reference evidence="1 2" key="1">
    <citation type="submission" date="2016-10" db="EMBL/GenBank/DDBJ databases">
        <title>Genome sequence of the ascomycete fungus Penicillium subrubescens.</title>
        <authorList>
            <person name="De Vries R.P."/>
            <person name="Peng M."/>
            <person name="Dilokpimol A."/>
            <person name="Hilden K."/>
            <person name="Makela M.R."/>
            <person name="Grigoriev I."/>
            <person name="Riley R."/>
            <person name="Granchi Z."/>
        </authorList>
    </citation>
    <scope>NUCLEOTIDE SEQUENCE [LARGE SCALE GENOMIC DNA]</scope>
    <source>
        <strain evidence="1 2">CBS 132785</strain>
    </source>
</reference>
<dbReference type="EMBL" id="MNBE01000642">
    <property type="protein sequence ID" value="OKP00995.1"/>
    <property type="molecule type" value="Genomic_DNA"/>
</dbReference>
<protein>
    <submittedName>
        <fullName evidence="1">Uncharacterized protein</fullName>
    </submittedName>
</protein>
<evidence type="ECO:0000313" key="2">
    <source>
        <dbReference type="Proteomes" id="UP000186955"/>
    </source>
</evidence>
<organism evidence="1 2">
    <name type="scientific">Penicillium subrubescens</name>
    <dbReference type="NCBI Taxonomy" id="1316194"/>
    <lineage>
        <taxon>Eukaryota</taxon>
        <taxon>Fungi</taxon>
        <taxon>Dikarya</taxon>
        <taxon>Ascomycota</taxon>
        <taxon>Pezizomycotina</taxon>
        <taxon>Eurotiomycetes</taxon>
        <taxon>Eurotiomycetidae</taxon>
        <taxon>Eurotiales</taxon>
        <taxon>Aspergillaceae</taxon>
        <taxon>Penicillium</taxon>
    </lineage>
</organism>
<name>A0A1Q5TL83_9EURO</name>